<keyword evidence="2" id="KW-1185">Reference proteome</keyword>
<dbReference type="RefSeq" id="WP_075195143.1">
    <property type="nucleotide sequence ID" value="NZ_JBHFLD010000023.1"/>
</dbReference>
<gene>
    <name evidence="1" type="ORF">ACE05E_15285</name>
</gene>
<protein>
    <submittedName>
        <fullName evidence="1">Uncharacterized protein</fullName>
    </submittedName>
</protein>
<comment type="caution">
    <text evidence="1">The sequence shown here is derived from an EMBL/GenBank/DDBJ whole genome shotgun (WGS) entry which is preliminary data.</text>
</comment>
<sequence>MSQKNSHFKALTSLYLSSTSDAWIRPNIELEIGYCSISVRLTPFSNSPWGVVKESVIFQLLHDASLLAANTQETSRLAKCYKFELQPFQALWESRVAAVARVIHSDLHQWTIESTIYDEAENEIAWARSWFSRSNVLLETIAPYKNQMLKSSQDWN</sequence>
<dbReference type="Proteomes" id="UP001576762">
    <property type="component" value="Unassembled WGS sequence"/>
</dbReference>
<evidence type="ECO:0000313" key="1">
    <source>
        <dbReference type="EMBL" id="MFB2716843.1"/>
    </source>
</evidence>
<reference evidence="1 2" key="1">
    <citation type="submission" date="2024-09" db="EMBL/GenBank/DDBJ databases">
        <title>Draft genome sequences of 6 high pH adapted Marinobacter shengliensis sp. isolated from Mariana forearc serpentinite mud volcanoes.</title>
        <authorList>
            <person name="Elkassas S."/>
            <person name="Serres M."/>
            <person name="Michael N."/>
            <person name="Amina P."/>
            <person name="Teodora Z."/>
            <person name="Julie H."/>
        </authorList>
    </citation>
    <scope>NUCLEOTIDE SEQUENCE [LARGE SCALE GENOMIC DNA]</scope>
    <source>
        <strain evidence="1 2">EB4</strain>
    </source>
</reference>
<dbReference type="Gene3D" id="3.10.129.10">
    <property type="entry name" value="Hotdog Thioesterase"/>
    <property type="match status" value="1"/>
</dbReference>
<name>A0ABV4W9K2_9GAMM</name>
<evidence type="ECO:0000313" key="2">
    <source>
        <dbReference type="Proteomes" id="UP001576762"/>
    </source>
</evidence>
<dbReference type="EMBL" id="JBHFLD010000023">
    <property type="protein sequence ID" value="MFB2716843.1"/>
    <property type="molecule type" value="Genomic_DNA"/>
</dbReference>
<organism evidence="1 2">
    <name type="scientific">Marinobacter shengliensis</name>
    <dbReference type="NCBI Taxonomy" id="1389223"/>
    <lineage>
        <taxon>Bacteria</taxon>
        <taxon>Pseudomonadati</taxon>
        <taxon>Pseudomonadota</taxon>
        <taxon>Gammaproteobacteria</taxon>
        <taxon>Pseudomonadales</taxon>
        <taxon>Marinobacteraceae</taxon>
        <taxon>Marinobacter</taxon>
    </lineage>
</organism>
<proteinExistence type="predicted"/>
<accession>A0ABV4W9K2</accession>